<dbReference type="InParanoid" id="K7LUJ9"/>
<dbReference type="Gramene" id="KRH25848">
    <property type="protein sequence ID" value="KRH25848"/>
    <property type="gene ID" value="GLYMA_12G133800"/>
</dbReference>
<dbReference type="Proteomes" id="UP000008827">
    <property type="component" value="Chromosome 12"/>
</dbReference>
<reference evidence="3" key="2">
    <citation type="submission" date="2018-02" db="UniProtKB">
        <authorList>
            <consortium name="EnsemblPlants"/>
        </authorList>
    </citation>
    <scope>IDENTIFICATION</scope>
    <source>
        <strain evidence="3">Williams 82</strain>
    </source>
</reference>
<dbReference type="EMBL" id="CM000845">
    <property type="protein sequence ID" value="KRH25848.1"/>
    <property type="molecule type" value="Genomic_DNA"/>
</dbReference>
<keyword evidence="1" id="KW-1133">Transmembrane helix</keyword>
<accession>K7LUJ9</accession>
<evidence type="ECO:0000256" key="1">
    <source>
        <dbReference type="SAM" id="Phobius"/>
    </source>
</evidence>
<dbReference type="EnsemblPlants" id="KRH25848">
    <property type="protein sequence ID" value="KRH25848"/>
    <property type="gene ID" value="GLYMA_12G133800"/>
</dbReference>
<dbReference type="HOGENOM" id="CLU_1605624_0_0_1"/>
<keyword evidence="1" id="KW-0472">Membrane</keyword>
<organism evidence="3">
    <name type="scientific">Glycine max</name>
    <name type="common">Soybean</name>
    <name type="synonym">Glycine hispida</name>
    <dbReference type="NCBI Taxonomy" id="3847"/>
    <lineage>
        <taxon>Eukaryota</taxon>
        <taxon>Viridiplantae</taxon>
        <taxon>Streptophyta</taxon>
        <taxon>Embryophyta</taxon>
        <taxon>Tracheophyta</taxon>
        <taxon>Spermatophyta</taxon>
        <taxon>Magnoliopsida</taxon>
        <taxon>eudicotyledons</taxon>
        <taxon>Gunneridae</taxon>
        <taxon>Pentapetalae</taxon>
        <taxon>rosids</taxon>
        <taxon>fabids</taxon>
        <taxon>Fabales</taxon>
        <taxon>Fabaceae</taxon>
        <taxon>Papilionoideae</taxon>
        <taxon>50 kb inversion clade</taxon>
        <taxon>NPAAA clade</taxon>
        <taxon>indigoferoid/millettioid clade</taxon>
        <taxon>Phaseoleae</taxon>
        <taxon>Glycine</taxon>
        <taxon>Glycine subgen. Soja</taxon>
    </lineage>
</organism>
<proteinExistence type="predicted"/>
<name>K7LUJ9_SOYBN</name>
<evidence type="ECO:0000313" key="3">
    <source>
        <dbReference type="EnsemblPlants" id="KRH25848"/>
    </source>
</evidence>
<keyword evidence="1" id="KW-0812">Transmembrane</keyword>
<gene>
    <name evidence="2" type="ORF">GLYMA_12G133800</name>
</gene>
<evidence type="ECO:0000313" key="2">
    <source>
        <dbReference type="EMBL" id="KRH25848.1"/>
    </source>
</evidence>
<dbReference type="AlphaFoldDB" id="K7LUJ9"/>
<sequence>MSIFCVKLFICMTVSSFSFLVFCIVPKENIEEIFLSLFLEGKTRHLYDVLICITCVACCLTVYYIPKINRKTNICYFLLHEFSMGATNLDAANLILCRLIRISYGICMSWSPKISVQDYCISFVWCNSYSWSSDHKNSFVVMDNYNSMTAWYVYLSSGICSLLLDV</sequence>
<protein>
    <submittedName>
        <fullName evidence="2 3">Uncharacterized protein</fullName>
    </submittedName>
</protein>
<reference evidence="2 3" key="1">
    <citation type="journal article" date="2010" name="Nature">
        <title>Genome sequence of the palaeopolyploid soybean.</title>
        <authorList>
            <person name="Schmutz J."/>
            <person name="Cannon S.B."/>
            <person name="Schlueter J."/>
            <person name="Ma J."/>
            <person name="Mitros T."/>
            <person name="Nelson W."/>
            <person name="Hyten D.L."/>
            <person name="Song Q."/>
            <person name="Thelen J.J."/>
            <person name="Cheng J."/>
            <person name="Xu D."/>
            <person name="Hellsten U."/>
            <person name="May G.D."/>
            <person name="Yu Y."/>
            <person name="Sakurai T."/>
            <person name="Umezawa T."/>
            <person name="Bhattacharyya M.K."/>
            <person name="Sandhu D."/>
            <person name="Valliyodan B."/>
            <person name="Lindquist E."/>
            <person name="Peto M."/>
            <person name="Grant D."/>
            <person name="Shu S."/>
            <person name="Goodstein D."/>
            <person name="Barry K."/>
            <person name="Futrell-Griggs M."/>
            <person name="Abernathy B."/>
            <person name="Du J."/>
            <person name="Tian Z."/>
            <person name="Zhu L."/>
            <person name="Gill N."/>
            <person name="Joshi T."/>
            <person name="Libault M."/>
            <person name="Sethuraman A."/>
            <person name="Zhang X.-C."/>
            <person name="Shinozaki K."/>
            <person name="Nguyen H.T."/>
            <person name="Wing R.A."/>
            <person name="Cregan P."/>
            <person name="Specht J."/>
            <person name="Grimwood J."/>
            <person name="Rokhsar D."/>
            <person name="Stacey G."/>
            <person name="Shoemaker R.C."/>
            <person name="Jackson S.A."/>
        </authorList>
    </citation>
    <scope>NUCLEOTIDE SEQUENCE [LARGE SCALE GENOMIC DNA]</scope>
    <source>
        <strain evidence="3">cv. Williams 82</strain>
        <tissue evidence="2">Callus</tissue>
    </source>
</reference>
<reference evidence="2" key="3">
    <citation type="submission" date="2018-07" db="EMBL/GenBank/DDBJ databases">
        <title>WGS assembly of Glycine max.</title>
        <authorList>
            <person name="Schmutz J."/>
            <person name="Cannon S."/>
            <person name="Schlueter J."/>
            <person name="Ma J."/>
            <person name="Mitros T."/>
            <person name="Nelson W."/>
            <person name="Hyten D."/>
            <person name="Song Q."/>
            <person name="Thelen J."/>
            <person name="Cheng J."/>
            <person name="Xu D."/>
            <person name="Hellsten U."/>
            <person name="May G."/>
            <person name="Yu Y."/>
            <person name="Sakurai T."/>
            <person name="Umezawa T."/>
            <person name="Bhattacharyya M."/>
            <person name="Sandhu D."/>
            <person name="Valliyodan B."/>
            <person name="Lindquist E."/>
            <person name="Peto M."/>
            <person name="Grant D."/>
            <person name="Shu S."/>
            <person name="Goodstein D."/>
            <person name="Barry K."/>
            <person name="Futrell-Griggs M."/>
            <person name="Abernathy B."/>
            <person name="Du J."/>
            <person name="Tian Z."/>
            <person name="Zhu L."/>
            <person name="Gill N."/>
            <person name="Joshi T."/>
            <person name="Libault M."/>
            <person name="Sethuraman A."/>
            <person name="Zhang X."/>
            <person name="Shinozaki K."/>
            <person name="Nguyen H."/>
            <person name="Wing R."/>
            <person name="Cregan P."/>
            <person name="Specht J."/>
            <person name="Grimwood J."/>
            <person name="Rokhsar D."/>
            <person name="Stacey G."/>
            <person name="Shoemaker R."/>
            <person name="Jackson S."/>
        </authorList>
    </citation>
    <scope>NUCLEOTIDE SEQUENCE</scope>
    <source>
        <tissue evidence="2">Callus</tissue>
    </source>
</reference>
<evidence type="ECO:0000313" key="4">
    <source>
        <dbReference type="Proteomes" id="UP000008827"/>
    </source>
</evidence>
<feature type="transmembrane region" description="Helical" evidence="1">
    <location>
        <begin position="46"/>
        <end position="65"/>
    </location>
</feature>
<feature type="transmembrane region" description="Helical" evidence="1">
    <location>
        <begin position="6"/>
        <end position="25"/>
    </location>
</feature>
<keyword evidence="4" id="KW-1185">Reference proteome</keyword>
<dbReference type="PaxDb" id="3847-GLYMA12G16173.1"/>